<dbReference type="InParanoid" id="A0A194XVD8"/>
<dbReference type="STRING" id="149040.A0A194XVD8"/>
<proteinExistence type="inferred from homology"/>
<reference evidence="2 3" key="1">
    <citation type="submission" date="2015-10" db="EMBL/GenBank/DDBJ databases">
        <title>Full genome of DAOMC 229536 Phialocephala scopiformis, a fungal endophyte of spruce producing the potent anti-insectan compound rugulosin.</title>
        <authorList>
            <consortium name="DOE Joint Genome Institute"/>
            <person name="Walker A.K."/>
            <person name="Frasz S.L."/>
            <person name="Seifert K.A."/>
            <person name="Miller J.D."/>
            <person name="Mondo S.J."/>
            <person name="Labutti K."/>
            <person name="Lipzen A."/>
            <person name="Dockter R."/>
            <person name="Kennedy M."/>
            <person name="Grigoriev I.V."/>
            <person name="Spatafora J.W."/>
        </authorList>
    </citation>
    <scope>NUCLEOTIDE SEQUENCE [LARGE SCALE GENOMIC DNA]</scope>
    <source>
        <strain evidence="2 3">CBS 120377</strain>
    </source>
</reference>
<keyword evidence="3" id="KW-1185">Reference proteome</keyword>
<name>A0A194XVD8_MOLSC</name>
<evidence type="ECO:0008006" key="4">
    <source>
        <dbReference type="Google" id="ProtNLM"/>
    </source>
</evidence>
<dbReference type="Pfam" id="PF11807">
    <property type="entry name" value="UstYa"/>
    <property type="match status" value="1"/>
</dbReference>
<organism evidence="2 3">
    <name type="scientific">Mollisia scopiformis</name>
    <name type="common">Conifer needle endophyte fungus</name>
    <name type="synonym">Phialocephala scopiformis</name>
    <dbReference type="NCBI Taxonomy" id="149040"/>
    <lineage>
        <taxon>Eukaryota</taxon>
        <taxon>Fungi</taxon>
        <taxon>Dikarya</taxon>
        <taxon>Ascomycota</taxon>
        <taxon>Pezizomycotina</taxon>
        <taxon>Leotiomycetes</taxon>
        <taxon>Helotiales</taxon>
        <taxon>Mollisiaceae</taxon>
        <taxon>Mollisia</taxon>
    </lineage>
</organism>
<feature type="non-terminal residue" evidence="2">
    <location>
        <position position="1"/>
    </location>
</feature>
<gene>
    <name evidence="2" type="ORF">LY89DRAFT_573258</name>
</gene>
<protein>
    <recommendedName>
        <fullName evidence="4">Tat pathway signal sequence</fullName>
    </recommendedName>
</protein>
<dbReference type="PANTHER" id="PTHR33365">
    <property type="entry name" value="YALI0B05434P"/>
    <property type="match status" value="1"/>
</dbReference>
<dbReference type="KEGG" id="psco:LY89DRAFT_573258"/>
<dbReference type="AlphaFoldDB" id="A0A194XVD8"/>
<dbReference type="EMBL" id="KQ947404">
    <property type="protein sequence ID" value="KUJ23672.1"/>
    <property type="molecule type" value="Genomic_DNA"/>
</dbReference>
<dbReference type="InterPro" id="IPR021765">
    <property type="entry name" value="UstYa-like"/>
</dbReference>
<dbReference type="GeneID" id="28818407"/>
<dbReference type="OrthoDB" id="3687641at2759"/>
<dbReference type="Proteomes" id="UP000070700">
    <property type="component" value="Unassembled WGS sequence"/>
</dbReference>
<dbReference type="RefSeq" id="XP_018078027.1">
    <property type="nucleotide sequence ID" value="XM_018208681.1"/>
</dbReference>
<sequence>VNGSVYNNDNLIWRQEPSPEVDAAWEGLARIKWFAISSSDVEKLGKDPEKTVKIPKDWGYGMNTHFAALDSQHLLHCLNMLRRSAWPEYYNIAPSPWHTTHLSHCTYLLMQALTCQPSLNVITHNWVEGQRFPFPDFDIERKCVDYESVWEWNMERGIRYELLEGIVRPEGARVGLDPERKGS</sequence>
<evidence type="ECO:0000256" key="1">
    <source>
        <dbReference type="ARBA" id="ARBA00035112"/>
    </source>
</evidence>
<dbReference type="GO" id="GO:0043386">
    <property type="term" value="P:mycotoxin biosynthetic process"/>
    <property type="evidence" value="ECO:0007669"/>
    <property type="project" value="InterPro"/>
</dbReference>
<accession>A0A194XVD8</accession>
<evidence type="ECO:0000313" key="3">
    <source>
        <dbReference type="Proteomes" id="UP000070700"/>
    </source>
</evidence>
<dbReference type="PANTHER" id="PTHR33365:SF14">
    <property type="entry name" value="TAT PATHWAY SIGNAL SEQUENCE"/>
    <property type="match status" value="1"/>
</dbReference>
<comment type="similarity">
    <text evidence="1">Belongs to the ustYa family.</text>
</comment>
<evidence type="ECO:0000313" key="2">
    <source>
        <dbReference type="EMBL" id="KUJ23672.1"/>
    </source>
</evidence>